<dbReference type="Proteomes" id="UP000502196">
    <property type="component" value="Chromosome"/>
</dbReference>
<proteinExistence type="predicted"/>
<evidence type="ECO:0000313" key="1">
    <source>
        <dbReference type="EMBL" id="CAB3394687.1"/>
    </source>
</evidence>
<protein>
    <submittedName>
        <fullName evidence="1">Uncharacterized protein</fullName>
    </submittedName>
</protein>
<sequence length="54" mass="6199">MNTVSLCMISRVPRDLGTILHSDVMVTHRPVGGHFARNLRIYERRWQGFSVSNS</sequence>
<accession>A0A6F9EEE3</accession>
<gene>
    <name evidence="1" type="ORF">COOX1_2541</name>
</gene>
<dbReference type="EMBL" id="LR792683">
    <property type="protein sequence ID" value="CAB3394687.1"/>
    <property type="molecule type" value="Genomic_DNA"/>
</dbReference>
<evidence type="ECO:0000313" key="2">
    <source>
        <dbReference type="Proteomes" id="UP000502196"/>
    </source>
</evidence>
<name>A0A6F9EEE3_9BACL</name>
<reference evidence="1 2" key="1">
    <citation type="submission" date="2020-04" db="EMBL/GenBank/DDBJ databases">
        <authorList>
            <person name="Hogendoorn C."/>
        </authorList>
    </citation>
    <scope>NUCLEOTIDE SEQUENCE [LARGE SCALE GENOMIC DNA]</scope>
    <source>
        <strain evidence="1">COOX1</strain>
    </source>
</reference>
<dbReference type="AlphaFoldDB" id="A0A6F9EEE3"/>
<organism evidence="1 2">
    <name type="scientific">Kyrpidia spormannii</name>
    <dbReference type="NCBI Taxonomy" id="2055160"/>
    <lineage>
        <taxon>Bacteria</taxon>
        <taxon>Bacillati</taxon>
        <taxon>Bacillota</taxon>
        <taxon>Bacilli</taxon>
        <taxon>Bacillales</taxon>
        <taxon>Alicyclobacillaceae</taxon>
        <taxon>Kyrpidia</taxon>
    </lineage>
</organism>